<keyword evidence="1" id="KW-0547">Nucleotide-binding</keyword>
<dbReference type="Pfam" id="PF00025">
    <property type="entry name" value="Arf"/>
    <property type="match status" value="1"/>
</dbReference>
<accession>A0A3S5B7P9</accession>
<evidence type="ECO:0000256" key="1">
    <source>
        <dbReference type="ARBA" id="ARBA00022741"/>
    </source>
</evidence>
<dbReference type="InterPro" id="IPR006689">
    <property type="entry name" value="Small_GTPase_ARF/SAR"/>
</dbReference>
<keyword evidence="2" id="KW-0342">GTP-binding</keyword>
<dbReference type="Proteomes" id="UP000784294">
    <property type="component" value="Unassembled WGS sequence"/>
</dbReference>
<dbReference type="GO" id="GO:0005525">
    <property type="term" value="F:GTP binding"/>
    <property type="evidence" value="ECO:0007669"/>
    <property type="project" value="UniProtKB-KW"/>
</dbReference>
<proteinExistence type="predicted"/>
<dbReference type="OrthoDB" id="2011769at2759"/>
<sequence>MAGSLTPALIREALALDEIKTHHWLILGCSAVTGANLLEGINWLIKDVSSRIFSLD</sequence>
<name>A0A3S5B7P9_9PLAT</name>
<evidence type="ECO:0000313" key="3">
    <source>
        <dbReference type="EMBL" id="VEL15426.1"/>
    </source>
</evidence>
<gene>
    <name evidence="3" type="ORF">PXEA_LOCUS8866</name>
</gene>
<dbReference type="Gene3D" id="3.40.50.300">
    <property type="entry name" value="P-loop containing nucleotide triphosphate hydrolases"/>
    <property type="match status" value="1"/>
</dbReference>
<dbReference type="GO" id="GO:0003924">
    <property type="term" value="F:GTPase activity"/>
    <property type="evidence" value="ECO:0007669"/>
    <property type="project" value="InterPro"/>
</dbReference>
<reference evidence="3" key="1">
    <citation type="submission" date="2018-11" db="EMBL/GenBank/DDBJ databases">
        <authorList>
            <consortium name="Pathogen Informatics"/>
        </authorList>
    </citation>
    <scope>NUCLEOTIDE SEQUENCE</scope>
</reference>
<evidence type="ECO:0000256" key="2">
    <source>
        <dbReference type="ARBA" id="ARBA00023134"/>
    </source>
</evidence>
<comment type="caution">
    <text evidence="3">The sequence shown here is derived from an EMBL/GenBank/DDBJ whole genome shotgun (WGS) entry which is preliminary data.</text>
</comment>
<dbReference type="SUPFAM" id="SSF52540">
    <property type="entry name" value="P-loop containing nucleoside triphosphate hydrolases"/>
    <property type="match status" value="1"/>
</dbReference>
<protein>
    <submittedName>
        <fullName evidence="3">Uncharacterized protein</fullName>
    </submittedName>
</protein>
<keyword evidence="4" id="KW-1185">Reference proteome</keyword>
<organism evidence="3 4">
    <name type="scientific">Protopolystoma xenopodis</name>
    <dbReference type="NCBI Taxonomy" id="117903"/>
    <lineage>
        <taxon>Eukaryota</taxon>
        <taxon>Metazoa</taxon>
        <taxon>Spiralia</taxon>
        <taxon>Lophotrochozoa</taxon>
        <taxon>Platyhelminthes</taxon>
        <taxon>Monogenea</taxon>
        <taxon>Polyopisthocotylea</taxon>
        <taxon>Polystomatidea</taxon>
        <taxon>Polystomatidae</taxon>
        <taxon>Protopolystoma</taxon>
    </lineage>
</organism>
<dbReference type="EMBL" id="CAAALY010024572">
    <property type="protein sequence ID" value="VEL15426.1"/>
    <property type="molecule type" value="Genomic_DNA"/>
</dbReference>
<dbReference type="AlphaFoldDB" id="A0A3S5B7P9"/>
<evidence type="ECO:0000313" key="4">
    <source>
        <dbReference type="Proteomes" id="UP000784294"/>
    </source>
</evidence>
<dbReference type="InterPro" id="IPR027417">
    <property type="entry name" value="P-loop_NTPase"/>
</dbReference>